<evidence type="ECO:0000313" key="1">
    <source>
        <dbReference type="EnsemblMetazoa" id="GPAI038450-PA"/>
    </source>
</evidence>
<sequence length="117" mass="13365">MAKFTSNSGLLTVGENKYMLRVLKMNGSTMLFISNIEPECLDEIAVAMEMPQDKKILGTTIFGTNSLSDSQFLAERLSKRFSRQFFVSLNVSTDRMLTPLFQEQLTIYINQHLNDFI</sequence>
<dbReference type="PANTHER" id="PTHR33559">
    <property type="entry name" value="PROTEASOME ASSEMBLY CHAPERONE 4"/>
    <property type="match status" value="1"/>
</dbReference>
<proteinExistence type="predicted"/>
<dbReference type="PANTHER" id="PTHR33559:SF1">
    <property type="entry name" value="PROTEASOME ASSEMBLY CHAPERONE 4"/>
    <property type="match status" value="1"/>
</dbReference>
<dbReference type="AlphaFoldDB" id="A0A1B0A9G8"/>
<accession>A0A1B0A9G8</accession>
<reference evidence="1" key="2">
    <citation type="submission" date="2020-05" db="UniProtKB">
        <authorList>
            <consortium name="EnsemblMetazoa"/>
        </authorList>
    </citation>
    <scope>IDENTIFICATION</scope>
    <source>
        <strain evidence="1">IAEA</strain>
    </source>
</reference>
<reference evidence="2" key="1">
    <citation type="submission" date="2014-03" db="EMBL/GenBank/DDBJ databases">
        <authorList>
            <person name="Aksoy S."/>
            <person name="Warren W."/>
            <person name="Wilson R.K."/>
        </authorList>
    </citation>
    <scope>NUCLEOTIDE SEQUENCE [LARGE SCALE GENOMIC DNA]</scope>
    <source>
        <strain evidence="2">IAEA</strain>
    </source>
</reference>
<protein>
    <recommendedName>
        <fullName evidence="3">Proteasome assembly chaperone 3</fullName>
    </recommendedName>
</protein>
<dbReference type="EnsemblMetazoa" id="GPAI038450-RA">
    <property type="protein sequence ID" value="GPAI038450-PA"/>
    <property type="gene ID" value="GPAI038450"/>
</dbReference>
<dbReference type="VEuPathDB" id="VectorBase:GPAI038450"/>
<organism evidence="1 2">
    <name type="scientific">Glossina pallidipes</name>
    <name type="common">Tsetse fly</name>
    <dbReference type="NCBI Taxonomy" id="7398"/>
    <lineage>
        <taxon>Eukaryota</taxon>
        <taxon>Metazoa</taxon>
        <taxon>Ecdysozoa</taxon>
        <taxon>Arthropoda</taxon>
        <taxon>Hexapoda</taxon>
        <taxon>Insecta</taxon>
        <taxon>Pterygota</taxon>
        <taxon>Neoptera</taxon>
        <taxon>Endopterygota</taxon>
        <taxon>Diptera</taxon>
        <taxon>Brachycera</taxon>
        <taxon>Muscomorpha</taxon>
        <taxon>Hippoboscoidea</taxon>
        <taxon>Glossinidae</taxon>
        <taxon>Glossina</taxon>
    </lineage>
</organism>
<dbReference type="GO" id="GO:0043248">
    <property type="term" value="P:proteasome assembly"/>
    <property type="evidence" value="ECO:0007669"/>
    <property type="project" value="InterPro"/>
</dbReference>
<dbReference type="Proteomes" id="UP000092445">
    <property type="component" value="Unassembled WGS sequence"/>
</dbReference>
<dbReference type="STRING" id="7398.A0A1B0A9G8"/>
<evidence type="ECO:0000313" key="2">
    <source>
        <dbReference type="Proteomes" id="UP000092445"/>
    </source>
</evidence>
<dbReference type="Pfam" id="PF16093">
    <property type="entry name" value="PAC4"/>
    <property type="match status" value="1"/>
</dbReference>
<name>A0A1B0A9G8_GLOPL</name>
<dbReference type="InterPro" id="IPR032157">
    <property type="entry name" value="PAC4"/>
</dbReference>
<evidence type="ECO:0008006" key="3">
    <source>
        <dbReference type="Google" id="ProtNLM"/>
    </source>
</evidence>
<keyword evidence="2" id="KW-1185">Reference proteome</keyword>